<dbReference type="PANTHER" id="PTHR24198:SF165">
    <property type="entry name" value="ANKYRIN REPEAT-CONTAINING PROTEIN-RELATED"/>
    <property type="match status" value="1"/>
</dbReference>
<keyword evidence="1" id="KW-0677">Repeat</keyword>
<dbReference type="CDD" id="cd09917">
    <property type="entry name" value="F-box_SF"/>
    <property type="match status" value="1"/>
</dbReference>
<accession>Q0CRU6</accession>
<evidence type="ECO:0000256" key="2">
    <source>
        <dbReference type="ARBA" id="ARBA00023043"/>
    </source>
</evidence>
<evidence type="ECO:0000256" key="1">
    <source>
        <dbReference type="ARBA" id="ARBA00022737"/>
    </source>
</evidence>
<dbReference type="eggNOG" id="KOG0504">
    <property type="taxonomic scope" value="Eukaryota"/>
</dbReference>
<dbReference type="STRING" id="341663.Q0CRU6"/>
<name>Q0CRU6_ASPTN</name>
<sequence>MSFSDLPPEIVLQMASTLDSVGDICSLMSVNKGLYRLLKTYLYQYSVDHENSAGLIRAAGKGSLSAICCFLSLPRVNVHVRNDAGQTILHLAAQQRDGFYIMMILLRYNGMDVNATDSMGRTPLSYAASNDDCRPLSILLRRDDIDVNMTDARGRTPFSYAVDRGHKEAVQKLLDDTRLDPNRTSDDLSPLAIAAGSGSMEVLEMLLSDQRVALNNQIHGSIDPLIWALFLKHERGSLRLLCAPNLNVNCCWHTISALMWGILLRQTAVAVRILEKDQLDVNHQDNAGRTALMLAIQMENDEVSMTLLDRKDIDLTLEDERGESAVDYALKSGNSKMLGEIRTRL</sequence>
<dbReference type="Gene3D" id="1.25.40.20">
    <property type="entry name" value="Ankyrin repeat-containing domain"/>
    <property type="match status" value="2"/>
</dbReference>
<gene>
    <name evidence="4" type="ORF">ATEG_03588</name>
</gene>
<dbReference type="GeneID" id="4318248"/>
<keyword evidence="2 3" id="KW-0040">ANK repeat</keyword>
<dbReference type="SUPFAM" id="SSF48403">
    <property type="entry name" value="Ankyrin repeat"/>
    <property type="match status" value="2"/>
</dbReference>
<dbReference type="PROSITE" id="PS50088">
    <property type="entry name" value="ANK_REPEAT"/>
    <property type="match status" value="1"/>
</dbReference>
<dbReference type="VEuPathDB" id="FungiDB:ATEG_03588"/>
<evidence type="ECO:0000313" key="5">
    <source>
        <dbReference type="Proteomes" id="UP000007963"/>
    </source>
</evidence>
<dbReference type="RefSeq" id="XP_001212766.1">
    <property type="nucleotide sequence ID" value="XM_001212766.1"/>
</dbReference>
<dbReference type="Pfam" id="PF12796">
    <property type="entry name" value="Ank_2"/>
    <property type="match status" value="2"/>
</dbReference>
<dbReference type="EMBL" id="CH476598">
    <property type="protein sequence ID" value="EAU35390.1"/>
    <property type="molecule type" value="Genomic_DNA"/>
</dbReference>
<dbReference type="InterPro" id="IPR036770">
    <property type="entry name" value="Ankyrin_rpt-contain_sf"/>
</dbReference>
<dbReference type="PANTHER" id="PTHR24198">
    <property type="entry name" value="ANKYRIN REPEAT AND PROTEIN KINASE DOMAIN-CONTAINING PROTEIN"/>
    <property type="match status" value="1"/>
</dbReference>
<dbReference type="AlphaFoldDB" id="Q0CRU6"/>
<feature type="repeat" description="ANK" evidence="3">
    <location>
        <begin position="84"/>
        <end position="118"/>
    </location>
</feature>
<protein>
    <submittedName>
        <fullName evidence="4">Uncharacterized protein</fullName>
    </submittedName>
</protein>
<evidence type="ECO:0000256" key="3">
    <source>
        <dbReference type="PROSITE-ProRule" id="PRU00023"/>
    </source>
</evidence>
<organism evidence="4 5">
    <name type="scientific">Aspergillus terreus (strain NIH 2624 / FGSC A1156)</name>
    <dbReference type="NCBI Taxonomy" id="341663"/>
    <lineage>
        <taxon>Eukaryota</taxon>
        <taxon>Fungi</taxon>
        <taxon>Dikarya</taxon>
        <taxon>Ascomycota</taxon>
        <taxon>Pezizomycotina</taxon>
        <taxon>Eurotiomycetes</taxon>
        <taxon>Eurotiomycetidae</taxon>
        <taxon>Eurotiales</taxon>
        <taxon>Aspergillaceae</taxon>
        <taxon>Aspergillus</taxon>
        <taxon>Aspergillus subgen. Circumdati</taxon>
    </lineage>
</organism>
<dbReference type="OMA" id="CWHTISA"/>
<proteinExistence type="predicted"/>
<reference evidence="5" key="1">
    <citation type="submission" date="2005-09" db="EMBL/GenBank/DDBJ databases">
        <title>Annotation of the Aspergillus terreus NIH2624 genome.</title>
        <authorList>
            <person name="Birren B.W."/>
            <person name="Lander E.S."/>
            <person name="Galagan J.E."/>
            <person name="Nusbaum C."/>
            <person name="Devon K."/>
            <person name="Henn M."/>
            <person name="Ma L.-J."/>
            <person name="Jaffe D.B."/>
            <person name="Butler J."/>
            <person name="Alvarez P."/>
            <person name="Gnerre S."/>
            <person name="Grabherr M."/>
            <person name="Kleber M."/>
            <person name="Mauceli E.W."/>
            <person name="Brockman W."/>
            <person name="Rounsley S."/>
            <person name="Young S.K."/>
            <person name="LaButti K."/>
            <person name="Pushparaj V."/>
            <person name="DeCaprio D."/>
            <person name="Crawford M."/>
            <person name="Koehrsen M."/>
            <person name="Engels R."/>
            <person name="Montgomery P."/>
            <person name="Pearson M."/>
            <person name="Howarth C."/>
            <person name="Larson L."/>
            <person name="Luoma S."/>
            <person name="White J."/>
            <person name="Alvarado L."/>
            <person name="Kodira C.D."/>
            <person name="Zeng Q."/>
            <person name="Oleary S."/>
            <person name="Yandava C."/>
            <person name="Denning D.W."/>
            <person name="Nierman W.C."/>
            <person name="Milne T."/>
            <person name="Madden K."/>
        </authorList>
    </citation>
    <scope>NUCLEOTIDE SEQUENCE [LARGE SCALE GENOMIC DNA]</scope>
    <source>
        <strain evidence="5">NIH 2624 / FGSC A1156</strain>
    </source>
</reference>
<dbReference type="Proteomes" id="UP000007963">
    <property type="component" value="Unassembled WGS sequence"/>
</dbReference>
<dbReference type="Pfam" id="PF13637">
    <property type="entry name" value="Ank_4"/>
    <property type="match status" value="1"/>
</dbReference>
<dbReference type="HOGENOM" id="CLU_000134_48_0_1"/>
<evidence type="ECO:0000313" key="4">
    <source>
        <dbReference type="EMBL" id="EAU35390.1"/>
    </source>
</evidence>
<dbReference type="SMART" id="SM00248">
    <property type="entry name" value="ANK"/>
    <property type="match status" value="5"/>
</dbReference>
<dbReference type="OrthoDB" id="4502415at2759"/>
<dbReference type="InterPro" id="IPR002110">
    <property type="entry name" value="Ankyrin_rpt"/>
</dbReference>